<dbReference type="EMBL" id="JABBWE010000008">
    <property type="protein sequence ID" value="KAG1800903.1"/>
    <property type="molecule type" value="Genomic_DNA"/>
</dbReference>
<dbReference type="SUPFAM" id="SSF54160">
    <property type="entry name" value="Chromo domain-like"/>
    <property type="match status" value="1"/>
</dbReference>
<dbReference type="OrthoDB" id="3211671at2759"/>
<dbReference type="RefSeq" id="XP_041164645.1">
    <property type="nucleotide sequence ID" value="XM_041296146.1"/>
</dbReference>
<gene>
    <name evidence="1" type="ORF">HD556DRAFT_1189950</name>
</gene>
<dbReference type="InterPro" id="IPR016197">
    <property type="entry name" value="Chromo-like_dom_sf"/>
</dbReference>
<feature type="non-terminal residue" evidence="1">
    <location>
        <position position="1"/>
    </location>
</feature>
<dbReference type="Proteomes" id="UP000719766">
    <property type="component" value="Unassembled WGS sequence"/>
</dbReference>
<evidence type="ECO:0008006" key="3">
    <source>
        <dbReference type="Google" id="ProtNLM"/>
    </source>
</evidence>
<dbReference type="AlphaFoldDB" id="A0A9P7J360"/>
<organism evidence="1 2">
    <name type="scientific">Suillus plorans</name>
    <dbReference type="NCBI Taxonomy" id="116603"/>
    <lineage>
        <taxon>Eukaryota</taxon>
        <taxon>Fungi</taxon>
        <taxon>Dikarya</taxon>
        <taxon>Basidiomycota</taxon>
        <taxon>Agaricomycotina</taxon>
        <taxon>Agaricomycetes</taxon>
        <taxon>Agaricomycetidae</taxon>
        <taxon>Boletales</taxon>
        <taxon>Suillineae</taxon>
        <taxon>Suillaceae</taxon>
        <taxon>Suillus</taxon>
    </lineage>
</organism>
<name>A0A9P7J360_9AGAM</name>
<protein>
    <recommendedName>
        <fullName evidence="3">Chromo domain-containing protein</fullName>
    </recommendedName>
</protein>
<keyword evidence="2" id="KW-1185">Reference proteome</keyword>
<proteinExistence type="predicted"/>
<sequence length="103" mass="12078">SYKLDLPSRLRQRGVHPVFHSSYLRIHVPNDDRLFPGRMETQVAEFKELESEWAIDKVLMHSGRRADSTFQILWKSGDTTWLPYDRVAELGVLKDYFTLLGIE</sequence>
<comment type="caution">
    <text evidence="1">The sequence shown here is derived from an EMBL/GenBank/DDBJ whole genome shotgun (WGS) entry which is preliminary data.</text>
</comment>
<evidence type="ECO:0000313" key="1">
    <source>
        <dbReference type="EMBL" id="KAG1800903.1"/>
    </source>
</evidence>
<accession>A0A9P7J360</accession>
<feature type="non-terminal residue" evidence="1">
    <location>
        <position position="103"/>
    </location>
</feature>
<reference evidence="1" key="1">
    <citation type="journal article" date="2020" name="New Phytol.">
        <title>Comparative genomics reveals dynamic genome evolution in host specialist ectomycorrhizal fungi.</title>
        <authorList>
            <person name="Lofgren L.A."/>
            <person name="Nguyen N.H."/>
            <person name="Vilgalys R."/>
            <person name="Ruytinx J."/>
            <person name="Liao H.L."/>
            <person name="Branco S."/>
            <person name="Kuo A."/>
            <person name="LaButti K."/>
            <person name="Lipzen A."/>
            <person name="Andreopoulos W."/>
            <person name="Pangilinan J."/>
            <person name="Riley R."/>
            <person name="Hundley H."/>
            <person name="Na H."/>
            <person name="Barry K."/>
            <person name="Grigoriev I.V."/>
            <person name="Stajich J.E."/>
            <person name="Kennedy P.G."/>
        </authorList>
    </citation>
    <scope>NUCLEOTIDE SEQUENCE</scope>
    <source>
        <strain evidence="1">S12</strain>
    </source>
</reference>
<dbReference type="GeneID" id="64589910"/>
<evidence type="ECO:0000313" key="2">
    <source>
        <dbReference type="Proteomes" id="UP000719766"/>
    </source>
</evidence>